<dbReference type="RefSeq" id="WP_064715193.1">
    <property type="nucleotide sequence ID" value="NZ_JMTM01000035.1"/>
</dbReference>
<sequence>MYNTIFCIDDDPISLMISKKIISKTAFAKEVITALNGEEALRMYDTAKKNTSTNLNSIPELIFLDLNMPVMGGWKFLELFTSEHYLEFNKAKVIILSSTIDPQDLAKAKTFSVVADFLPKPITVGMLDYLKEKFK</sequence>
<dbReference type="InterPro" id="IPR052893">
    <property type="entry name" value="TCS_response_regulator"/>
</dbReference>
<keyword evidence="4" id="KW-1185">Reference proteome</keyword>
<evidence type="ECO:0000313" key="3">
    <source>
        <dbReference type="EMBL" id="OAZ04391.1"/>
    </source>
</evidence>
<dbReference type="CDD" id="cd00156">
    <property type="entry name" value="REC"/>
    <property type="match status" value="1"/>
</dbReference>
<dbReference type="OrthoDB" id="673128at2"/>
<proteinExistence type="predicted"/>
<dbReference type="EMBL" id="JMTM01000035">
    <property type="protein sequence ID" value="OAZ04391.1"/>
    <property type="molecule type" value="Genomic_DNA"/>
</dbReference>
<dbReference type="SMART" id="SM00448">
    <property type="entry name" value="REC"/>
    <property type="match status" value="1"/>
</dbReference>
<protein>
    <submittedName>
        <fullName evidence="3">Regulator of RpoS</fullName>
    </submittedName>
</protein>
<name>A0A199XT20_9FLAO</name>
<dbReference type="InterPro" id="IPR001789">
    <property type="entry name" value="Sig_transdc_resp-reg_receiver"/>
</dbReference>
<evidence type="ECO:0000256" key="1">
    <source>
        <dbReference type="PROSITE-ProRule" id="PRU00169"/>
    </source>
</evidence>
<organism evidence="3 4">
    <name type="scientific">Flavobacterium succinicans</name>
    <dbReference type="NCBI Taxonomy" id="29536"/>
    <lineage>
        <taxon>Bacteria</taxon>
        <taxon>Pseudomonadati</taxon>
        <taxon>Bacteroidota</taxon>
        <taxon>Flavobacteriia</taxon>
        <taxon>Flavobacteriales</taxon>
        <taxon>Flavobacteriaceae</taxon>
        <taxon>Flavobacterium</taxon>
    </lineage>
</organism>
<dbReference type="Proteomes" id="UP000093807">
    <property type="component" value="Unassembled WGS sequence"/>
</dbReference>
<dbReference type="Gene3D" id="3.40.50.2300">
    <property type="match status" value="1"/>
</dbReference>
<dbReference type="InterPro" id="IPR011006">
    <property type="entry name" value="CheY-like_superfamily"/>
</dbReference>
<gene>
    <name evidence="3" type="primary">rssB</name>
    <name evidence="3" type="ORF">FLB_13870</name>
</gene>
<feature type="domain" description="Response regulatory" evidence="2">
    <location>
        <begin position="4"/>
        <end position="135"/>
    </location>
</feature>
<evidence type="ECO:0000313" key="4">
    <source>
        <dbReference type="Proteomes" id="UP000093807"/>
    </source>
</evidence>
<dbReference type="PROSITE" id="PS50110">
    <property type="entry name" value="RESPONSE_REGULATORY"/>
    <property type="match status" value="1"/>
</dbReference>
<reference evidence="3 4" key="1">
    <citation type="submission" date="2016-06" db="EMBL/GenBank/DDBJ databases">
        <title>Draft genome sequence of Flavobacterium succinicans strain DD5b.</title>
        <authorList>
            <person name="Poehlein A."/>
            <person name="Daniel R."/>
            <person name="Simeonova D.D."/>
        </authorList>
    </citation>
    <scope>NUCLEOTIDE SEQUENCE [LARGE SCALE GENOMIC DNA]</scope>
    <source>
        <strain evidence="3 4">DD5b</strain>
    </source>
</reference>
<keyword evidence="1" id="KW-0597">Phosphoprotein</keyword>
<feature type="modified residue" description="4-aspartylphosphate" evidence="1">
    <location>
        <position position="65"/>
    </location>
</feature>
<accession>A0A199XT20</accession>
<dbReference type="Pfam" id="PF00072">
    <property type="entry name" value="Response_reg"/>
    <property type="match status" value="1"/>
</dbReference>
<dbReference type="GO" id="GO:0000160">
    <property type="term" value="P:phosphorelay signal transduction system"/>
    <property type="evidence" value="ECO:0007669"/>
    <property type="project" value="InterPro"/>
</dbReference>
<dbReference type="PATRIC" id="fig|29536.5.peg.1457"/>
<evidence type="ECO:0000259" key="2">
    <source>
        <dbReference type="PROSITE" id="PS50110"/>
    </source>
</evidence>
<dbReference type="SUPFAM" id="SSF52172">
    <property type="entry name" value="CheY-like"/>
    <property type="match status" value="1"/>
</dbReference>
<comment type="caution">
    <text evidence="3">The sequence shown here is derived from an EMBL/GenBank/DDBJ whole genome shotgun (WGS) entry which is preliminary data.</text>
</comment>
<dbReference type="PANTHER" id="PTHR44520:SF2">
    <property type="entry name" value="RESPONSE REGULATOR RCP1"/>
    <property type="match status" value="1"/>
</dbReference>
<dbReference type="AlphaFoldDB" id="A0A199XT20"/>
<dbReference type="PANTHER" id="PTHR44520">
    <property type="entry name" value="RESPONSE REGULATOR RCP1-RELATED"/>
    <property type="match status" value="1"/>
</dbReference>